<feature type="transmembrane region" description="Helical" evidence="1">
    <location>
        <begin position="83"/>
        <end position="102"/>
    </location>
</feature>
<dbReference type="InterPro" id="IPR052155">
    <property type="entry name" value="Biofilm_reg_signaling"/>
</dbReference>
<dbReference type="AlphaFoldDB" id="A0A510Y3B5"/>
<dbReference type="Pfam" id="PF13426">
    <property type="entry name" value="PAS_9"/>
    <property type="match status" value="1"/>
</dbReference>
<dbReference type="CDD" id="cd01949">
    <property type="entry name" value="GGDEF"/>
    <property type="match status" value="1"/>
</dbReference>
<dbReference type="InterPro" id="IPR001633">
    <property type="entry name" value="EAL_dom"/>
</dbReference>
<feature type="domain" description="EAL" evidence="4">
    <location>
        <begin position="554"/>
        <end position="807"/>
    </location>
</feature>
<dbReference type="InterPro" id="IPR035965">
    <property type="entry name" value="PAS-like_dom_sf"/>
</dbReference>
<keyword evidence="1" id="KW-0472">Membrane</keyword>
<feature type="domain" description="PAS" evidence="2">
    <location>
        <begin position="260"/>
        <end position="313"/>
    </location>
</feature>
<evidence type="ECO:0000313" key="8">
    <source>
        <dbReference type="Proteomes" id="UP000321051"/>
    </source>
</evidence>
<dbReference type="NCBIfam" id="TIGR00229">
    <property type="entry name" value="sensory_box"/>
    <property type="match status" value="1"/>
</dbReference>
<keyword evidence="1" id="KW-1133">Transmembrane helix</keyword>
<feature type="transmembrane region" description="Helical" evidence="1">
    <location>
        <begin position="142"/>
        <end position="165"/>
    </location>
</feature>
<dbReference type="Pfam" id="PF00563">
    <property type="entry name" value="EAL"/>
    <property type="match status" value="1"/>
</dbReference>
<dbReference type="SMART" id="SM00052">
    <property type="entry name" value="EAL"/>
    <property type="match status" value="1"/>
</dbReference>
<proteinExistence type="predicted"/>
<dbReference type="PROSITE" id="PS50883">
    <property type="entry name" value="EAL"/>
    <property type="match status" value="1"/>
</dbReference>
<dbReference type="InterPro" id="IPR000014">
    <property type="entry name" value="PAS"/>
</dbReference>
<dbReference type="CDD" id="cd00130">
    <property type="entry name" value="PAS"/>
    <property type="match status" value="1"/>
</dbReference>
<reference evidence="7 8" key="1">
    <citation type="submission" date="2019-07" db="EMBL/GenBank/DDBJ databases">
        <title>Whole genome shotgun sequence of Marinococcus halophilus NBRC 102359.</title>
        <authorList>
            <person name="Hosoyama A."/>
            <person name="Uohara A."/>
            <person name="Ohji S."/>
            <person name="Ichikawa N."/>
        </authorList>
    </citation>
    <scope>NUCLEOTIDE SEQUENCE [LARGE SCALE GENOMIC DNA]</scope>
    <source>
        <strain evidence="7 8">NBRC 102359</strain>
    </source>
</reference>
<feature type="transmembrane region" description="Helical" evidence="1">
    <location>
        <begin position="12"/>
        <end position="34"/>
    </location>
</feature>
<dbReference type="SUPFAM" id="SSF55785">
    <property type="entry name" value="PYP-like sensor domain (PAS domain)"/>
    <property type="match status" value="1"/>
</dbReference>
<dbReference type="EMBL" id="BJUN01000002">
    <property type="protein sequence ID" value="GEK57683.1"/>
    <property type="molecule type" value="Genomic_DNA"/>
</dbReference>
<organism evidence="7 8">
    <name type="scientific">Marinococcus halophilus</name>
    <dbReference type="NCBI Taxonomy" id="1371"/>
    <lineage>
        <taxon>Bacteria</taxon>
        <taxon>Bacillati</taxon>
        <taxon>Bacillota</taxon>
        <taxon>Bacilli</taxon>
        <taxon>Bacillales</taxon>
        <taxon>Bacillaceae</taxon>
        <taxon>Marinococcus</taxon>
    </lineage>
</organism>
<dbReference type="SMART" id="SM00091">
    <property type="entry name" value="PAS"/>
    <property type="match status" value="1"/>
</dbReference>
<evidence type="ECO:0000259" key="6">
    <source>
        <dbReference type="PROSITE" id="PS50924"/>
    </source>
</evidence>
<dbReference type="CDD" id="cd01948">
    <property type="entry name" value="EAL"/>
    <property type="match status" value="1"/>
</dbReference>
<feature type="domain" description="PAC" evidence="3">
    <location>
        <begin position="333"/>
        <end position="383"/>
    </location>
</feature>
<evidence type="ECO:0000256" key="1">
    <source>
        <dbReference type="PROSITE-ProRule" id="PRU00244"/>
    </source>
</evidence>
<name>A0A510Y3B5_MARHA</name>
<dbReference type="SUPFAM" id="SSF55073">
    <property type="entry name" value="Nucleotide cyclase"/>
    <property type="match status" value="1"/>
</dbReference>
<dbReference type="InterPro" id="IPR043128">
    <property type="entry name" value="Rev_trsase/Diguanyl_cyclase"/>
</dbReference>
<evidence type="ECO:0000259" key="4">
    <source>
        <dbReference type="PROSITE" id="PS50883"/>
    </source>
</evidence>
<dbReference type="InterPro" id="IPR035919">
    <property type="entry name" value="EAL_sf"/>
</dbReference>
<dbReference type="PROSITE" id="PS50924">
    <property type="entry name" value="MHYT"/>
    <property type="match status" value="1"/>
</dbReference>
<dbReference type="STRING" id="1371.GCA_900166605_00498"/>
<gene>
    <name evidence="7" type="primary">ykoW</name>
    <name evidence="7" type="ORF">MHA01_05880</name>
</gene>
<dbReference type="InterPro" id="IPR000700">
    <property type="entry name" value="PAS-assoc_C"/>
</dbReference>
<comment type="caution">
    <text evidence="7">The sequence shown here is derived from an EMBL/GenBank/DDBJ whole genome shotgun (WGS) entry which is preliminary data.</text>
</comment>
<evidence type="ECO:0000259" key="5">
    <source>
        <dbReference type="PROSITE" id="PS50887"/>
    </source>
</evidence>
<protein>
    <submittedName>
        <fullName evidence="7">Signaling protein YkoW</fullName>
    </submittedName>
</protein>
<dbReference type="Pfam" id="PF03707">
    <property type="entry name" value="MHYT"/>
    <property type="match status" value="2"/>
</dbReference>
<feature type="transmembrane region" description="Helical" evidence="1">
    <location>
        <begin position="186"/>
        <end position="205"/>
    </location>
</feature>
<sequence length="812" mass="90443">MNVMDITYESYSPGLVVLSLIIAALASYTAFHAAGRLKTSGTKHKALWAMSGGVCLGGGIWSMHFIAMLAIDMGMPVTYDPLLLALSIVFAVAASWLAFLILRFFQPRLLVHLLGAILIGSGIVSMHYVGMAAMQMEAGMTYNSFLVALSVVIAFFASFTALRLLSLIPRVRNRLRQEAGFIGSSLLMGAAIAGMHYTGMAAASFEHSSAGMAVAGPEAVNADLLSIFIGIGIMGILIITTIVAVFDRQMEFKKEQLHYIDSLYQTIIHSANDAIITSNMDMFIISWNQAAERIFGHRAADIVGQSLSIIVPDAYRKRVEYFHKNGEEVQSGSLVELEGVHRDGYTFPLELSFSRQESGGENIYIGIIRDISERARQNERIQELIYRDDLTRLPNRRMLNEQLAATIDRQPDKKLAVLFIDLDRFKNVNDVYGHRIGDELLVTASARMAQLLRETDVLARQSGDEFVVVMPDVTGYQAGNTAQAILQTLNQVLLIEENELFISGSIGISMYPDDGETAEELLKHADTAMYKSKNNGAGQYRFFTSDMNDEVSKKLMLESGLRKGMISEEFLLYYQPQVDVLTGEVKGYEALVRWEHPELGMVPPAEFIPLAEETGLIVPLGRWILQEACRQMAAWKEEGSTVTRMSVNISTLQFQQPDFLKMVTEILETTGLPPEYLELELTESIVQDLEHSVPLMKSIRAKGIRISLDDFGTGYSSLSYLKDFPINTLKIDKTFMDSIEDGQREEAIVESIIHMAQRLGFNVIAEGIEKCSQLRLLSEKACQEYQGYYFSPPLPAEAIRVYKGQKDEERTS</sequence>
<dbReference type="GO" id="GO:0016020">
    <property type="term" value="C:membrane"/>
    <property type="evidence" value="ECO:0007669"/>
    <property type="project" value="UniProtKB-UniRule"/>
</dbReference>
<keyword evidence="1" id="KW-0812">Transmembrane</keyword>
<dbReference type="Pfam" id="PF00990">
    <property type="entry name" value="GGDEF"/>
    <property type="match status" value="1"/>
</dbReference>
<feature type="domain" description="MHYT" evidence="6">
    <location>
        <begin position="11"/>
        <end position="206"/>
    </location>
</feature>
<dbReference type="PANTHER" id="PTHR44757:SF2">
    <property type="entry name" value="BIOFILM ARCHITECTURE MAINTENANCE PROTEIN MBAA"/>
    <property type="match status" value="1"/>
</dbReference>
<feature type="transmembrane region" description="Helical" evidence="1">
    <location>
        <begin position="225"/>
        <end position="246"/>
    </location>
</feature>
<feature type="transmembrane region" description="Helical" evidence="1">
    <location>
        <begin position="109"/>
        <end position="130"/>
    </location>
</feature>
<evidence type="ECO:0000259" key="3">
    <source>
        <dbReference type="PROSITE" id="PS50113"/>
    </source>
</evidence>
<dbReference type="SUPFAM" id="SSF141868">
    <property type="entry name" value="EAL domain-like"/>
    <property type="match status" value="1"/>
</dbReference>
<dbReference type="PROSITE" id="PS50112">
    <property type="entry name" value="PAS"/>
    <property type="match status" value="1"/>
</dbReference>
<dbReference type="InterPro" id="IPR029787">
    <property type="entry name" value="Nucleotide_cyclase"/>
</dbReference>
<dbReference type="SMART" id="SM00267">
    <property type="entry name" value="GGDEF"/>
    <property type="match status" value="1"/>
</dbReference>
<evidence type="ECO:0000313" key="7">
    <source>
        <dbReference type="EMBL" id="GEK57683.1"/>
    </source>
</evidence>
<dbReference type="Proteomes" id="UP000321051">
    <property type="component" value="Unassembled WGS sequence"/>
</dbReference>
<dbReference type="FunFam" id="3.30.70.270:FF:000001">
    <property type="entry name" value="Diguanylate cyclase domain protein"/>
    <property type="match status" value="1"/>
</dbReference>
<dbReference type="FunFam" id="3.20.20.450:FF:000001">
    <property type="entry name" value="Cyclic di-GMP phosphodiesterase yahA"/>
    <property type="match status" value="1"/>
</dbReference>
<dbReference type="InterPro" id="IPR000160">
    <property type="entry name" value="GGDEF_dom"/>
</dbReference>
<dbReference type="InterPro" id="IPR005330">
    <property type="entry name" value="MHYT_dom"/>
</dbReference>
<feature type="transmembrane region" description="Helical" evidence="1">
    <location>
        <begin position="46"/>
        <end position="71"/>
    </location>
</feature>
<dbReference type="Gene3D" id="3.20.20.450">
    <property type="entry name" value="EAL domain"/>
    <property type="match status" value="1"/>
</dbReference>
<dbReference type="NCBIfam" id="TIGR00254">
    <property type="entry name" value="GGDEF"/>
    <property type="match status" value="1"/>
</dbReference>
<accession>A0A510Y3B5</accession>
<evidence type="ECO:0000259" key="2">
    <source>
        <dbReference type="PROSITE" id="PS50112"/>
    </source>
</evidence>
<keyword evidence="8" id="KW-1185">Reference proteome</keyword>
<feature type="domain" description="GGDEF" evidence="5">
    <location>
        <begin position="413"/>
        <end position="545"/>
    </location>
</feature>
<dbReference type="PANTHER" id="PTHR44757">
    <property type="entry name" value="DIGUANYLATE CYCLASE DGCP"/>
    <property type="match status" value="1"/>
</dbReference>
<dbReference type="Gene3D" id="3.30.450.20">
    <property type="entry name" value="PAS domain"/>
    <property type="match status" value="1"/>
</dbReference>
<dbReference type="PROSITE" id="PS50887">
    <property type="entry name" value="GGDEF"/>
    <property type="match status" value="1"/>
</dbReference>
<dbReference type="PROSITE" id="PS50113">
    <property type="entry name" value="PAC"/>
    <property type="match status" value="1"/>
</dbReference>
<dbReference type="Gene3D" id="3.30.70.270">
    <property type="match status" value="1"/>
</dbReference>